<evidence type="ECO:0000313" key="1">
    <source>
        <dbReference type="EMBL" id="CAG8534737.1"/>
    </source>
</evidence>
<name>A0ACA9LQ58_9GLOM</name>
<feature type="non-terminal residue" evidence="1">
    <location>
        <position position="641"/>
    </location>
</feature>
<protein>
    <submittedName>
        <fullName evidence="1">6766_t:CDS:1</fullName>
    </submittedName>
</protein>
<accession>A0ACA9LQ58</accession>
<gene>
    <name evidence="1" type="ORF">ACOLOM_LOCUS4224</name>
</gene>
<organism evidence="1 2">
    <name type="scientific">Acaulospora colombiana</name>
    <dbReference type="NCBI Taxonomy" id="27376"/>
    <lineage>
        <taxon>Eukaryota</taxon>
        <taxon>Fungi</taxon>
        <taxon>Fungi incertae sedis</taxon>
        <taxon>Mucoromycota</taxon>
        <taxon>Glomeromycotina</taxon>
        <taxon>Glomeromycetes</taxon>
        <taxon>Diversisporales</taxon>
        <taxon>Acaulosporaceae</taxon>
        <taxon>Acaulospora</taxon>
    </lineage>
</organism>
<dbReference type="Proteomes" id="UP000789525">
    <property type="component" value="Unassembled WGS sequence"/>
</dbReference>
<evidence type="ECO:0000313" key="2">
    <source>
        <dbReference type="Proteomes" id="UP000789525"/>
    </source>
</evidence>
<sequence length="641" mass="73488">MVPSTTSRHPRKTDSMKFPLMSYHIRVGAYDSLNSEDAFSDFKNPNGRRAFPITSSVSSSTILSQAEESNPLRFITSSRNWNAGYPLTSRQKKKLEYYVDRRKSKTPYDDEVLCRQIAQECGLPYTRVRVYFRRIEDSFEKKNREAKAAKQRERRRRVANKYKTFTGIIPTAQGEPSFKKRKTETMVHKVARKTSNALGPHFGRKSHRELRQKELVDGRTIAGEENLPIIADEERFESQYETFVRRQRPVWNHHEDELVIHSYVILRTNEMCRRRLNVLVKNAAVQERINILLSQWPKIYKIGVRNGDIVDKDDTEMIDFDLPGYVEFFMKALKDMPNKRCGPDPVIPLPRDTKTLERYFVEKHISSSHRQDLFFEDKLVGCSLRQKFTTLYSHPFTCRLTRENSVDYHTKLNVNDKEIQLECVQALIKMILLTPEDQYDSSHAFSILNSYPDSLVTDAIDKLNESGAIVRVKGGNDRRVPGRGYHVSDRFLSVISGTFPDRLFSQAVAFHKSLVGSIIFDQFSNSGDMACILDLFSSWKVSLVPAHKTEDLFTSCVIPNHRSRKIEPSKLYFEILISPKGQLNHGAIDGRSQNAGSVGTTDCRPACDKLQENGEARSNEEMPSSNVDSGGPPRPGIEEQD</sequence>
<comment type="caution">
    <text evidence="1">The sequence shown here is derived from an EMBL/GenBank/DDBJ whole genome shotgun (WGS) entry which is preliminary data.</text>
</comment>
<reference evidence="1" key="1">
    <citation type="submission" date="2021-06" db="EMBL/GenBank/DDBJ databases">
        <authorList>
            <person name="Kallberg Y."/>
            <person name="Tangrot J."/>
            <person name="Rosling A."/>
        </authorList>
    </citation>
    <scope>NUCLEOTIDE SEQUENCE</scope>
    <source>
        <strain evidence="1">CL356</strain>
    </source>
</reference>
<proteinExistence type="predicted"/>
<keyword evidence="2" id="KW-1185">Reference proteome</keyword>
<dbReference type="EMBL" id="CAJVPT010006788">
    <property type="protein sequence ID" value="CAG8534737.1"/>
    <property type="molecule type" value="Genomic_DNA"/>
</dbReference>